<proteinExistence type="predicted"/>
<feature type="domain" description="Laminin EGF-like" evidence="21">
    <location>
        <begin position="133"/>
        <end position="180"/>
    </location>
</feature>
<feature type="coiled-coil region" evidence="20">
    <location>
        <begin position="579"/>
        <end position="667"/>
    </location>
</feature>
<feature type="domain" description="Laminin EGF-like" evidence="21">
    <location>
        <begin position="482"/>
        <end position="537"/>
    </location>
</feature>
<dbReference type="Gene3D" id="2.10.25.10">
    <property type="entry name" value="Laminin"/>
    <property type="match status" value="5"/>
</dbReference>
<evidence type="ECO:0000256" key="1">
    <source>
        <dbReference type="ARBA" id="ARBA00004302"/>
    </source>
</evidence>
<evidence type="ECO:0000256" key="17">
    <source>
        <dbReference type="ARBA" id="ARBA00077852"/>
    </source>
</evidence>
<evidence type="ECO:0000256" key="19">
    <source>
        <dbReference type="PROSITE-ProRule" id="PRU00460"/>
    </source>
</evidence>
<evidence type="ECO:0000256" key="7">
    <source>
        <dbReference type="ARBA" id="ARBA00022869"/>
    </source>
</evidence>
<evidence type="ECO:0000313" key="23">
    <source>
        <dbReference type="Ensembl" id="ENSCAFP00020019423.1"/>
    </source>
</evidence>
<dbReference type="GO" id="GO:0005604">
    <property type="term" value="C:basement membrane"/>
    <property type="evidence" value="ECO:0007669"/>
    <property type="project" value="UniProtKB-SubCell"/>
</dbReference>
<organism evidence="23 24">
    <name type="scientific">Canis lupus dingo</name>
    <name type="common">dingo</name>
    <dbReference type="NCBI Taxonomy" id="286419"/>
    <lineage>
        <taxon>Eukaryota</taxon>
        <taxon>Metazoa</taxon>
        <taxon>Chordata</taxon>
        <taxon>Craniata</taxon>
        <taxon>Vertebrata</taxon>
        <taxon>Euteleostomi</taxon>
        <taxon>Mammalia</taxon>
        <taxon>Eutheria</taxon>
        <taxon>Laurasiatheria</taxon>
        <taxon>Carnivora</taxon>
        <taxon>Caniformia</taxon>
        <taxon>Canidae</taxon>
        <taxon>Canis</taxon>
    </lineage>
</organism>
<keyword evidence="13 19" id="KW-0424">Laminin EGF-like domain</keyword>
<evidence type="ECO:0000256" key="3">
    <source>
        <dbReference type="ARBA" id="ARBA00022530"/>
    </source>
</evidence>
<dbReference type="CDD" id="cd00055">
    <property type="entry name" value="EGF_Lam"/>
    <property type="match status" value="6"/>
</dbReference>
<dbReference type="Ensembl" id="ENSCAFT00020022484.1">
    <property type="protein sequence ID" value="ENSCAFP00020019423.1"/>
    <property type="gene ID" value="ENSCAFG00020015412.1"/>
</dbReference>
<dbReference type="InterPro" id="IPR000034">
    <property type="entry name" value="Laminin_IV"/>
</dbReference>
<keyword evidence="6" id="KW-0677">Repeat</keyword>
<dbReference type="GO" id="GO:0007411">
    <property type="term" value="P:axon guidance"/>
    <property type="evidence" value="ECO:0007669"/>
    <property type="project" value="TreeGrafter"/>
</dbReference>
<evidence type="ECO:0000256" key="6">
    <source>
        <dbReference type="ARBA" id="ARBA00022737"/>
    </source>
</evidence>
<dbReference type="FunFam" id="2.10.25.10:FF:000441">
    <property type="entry name" value="Laminin subunit gamma 2"/>
    <property type="match status" value="1"/>
</dbReference>
<reference evidence="23" key="1">
    <citation type="submission" date="2025-08" db="UniProtKB">
        <authorList>
            <consortium name="Ensembl"/>
        </authorList>
    </citation>
    <scope>IDENTIFICATION</scope>
</reference>
<evidence type="ECO:0000256" key="18">
    <source>
        <dbReference type="ARBA" id="ARBA00081745"/>
    </source>
</evidence>
<dbReference type="PRINTS" id="PR00011">
    <property type="entry name" value="EGFLAMININ"/>
</dbReference>
<evidence type="ECO:0000256" key="20">
    <source>
        <dbReference type="SAM" id="Coils"/>
    </source>
</evidence>
<keyword evidence="2" id="KW-0964">Secreted</keyword>
<dbReference type="InterPro" id="IPR002049">
    <property type="entry name" value="LE_dom"/>
</dbReference>
<dbReference type="GO" id="GO:0009887">
    <property type="term" value="P:animal organ morphogenesis"/>
    <property type="evidence" value="ECO:0007669"/>
    <property type="project" value="TreeGrafter"/>
</dbReference>
<reference evidence="23" key="2">
    <citation type="submission" date="2025-09" db="UniProtKB">
        <authorList>
            <consortium name="Ensembl"/>
        </authorList>
    </citation>
    <scope>IDENTIFICATION</scope>
</reference>
<keyword evidence="5" id="KW-0732">Signal</keyword>
<feature type="disulfide bond" evidence="19">
    <location>
        <begin position="506"/>
        <end position="515"/>
    </location>
</feature>
<keyword evidence="4" id="KW-0358">Heparin-binding</keyword>
<evidence type="ECO:0000256" key="2">
    <source>
        <dbReference type="ARBA" id="ARBA00022525"/>
    </source>
</evidence>
<dbReference type="Pfam" id="PF00052">
    <property type="entry name" value="Laminin_B"/>
    <property type="match status" value="1"/>
</dbReference>
<dbReference type="PANTHER" id="PTHR10574">
    <property type="entry name" value="NETRIN/LAMININ-RELATED"/>
    <property type="match status" value="1"/>
</dbReference>
<dbReference type="Pfam" id="PF24973">
    <property type="entry name" value="EGF_LMN_ATRN"/>
    <property type="match status" value="1"/>
</dbReference>
<dbReference type="FunFam" id="2.10.25.10:FF:000067">
    <property type="entry name" value="Laminin subunit gamma 1"/>
    <property type="match status" value="1"/>
</dbReference>
<feature type="domain" description="Laminin IV type A" evidence="22">
    <location>
        <begin position="207"/>
        <end position="407"/>
    </location>
</feature>
<dbReference type="AlphaFoldDB" id="A0A8C0KSR6"/>
<keyword evidence="10 20" id="KW-0175">Coiled coil</keyword>
<dbReference type="FunFam" id="2.10.25.10:FF:000174">
    <property type="entry name" value="Laminin subunit gamma-1"/>
    <property type="match status" value="1"/>
</dbReference>
<evidence type="ECO:0000256" key="10">
    <source>
        <dbReference type="ARBA" id="ARBA00023054"/>
    </source>
</evidence>
<comment type="subcellular location">
    <subcellularLocation>
        <location evidence="1">Secreted</location>
        <location evidence="1">Extracellular space</location>
        <location evidence="1">Extracellular matrix</location>
        <location evidence="1">Basement membrane</location>
    </subcellularLocation>
</comment>
<dbReference type="InterPro" id="IPR056863">
    <property type="entry name" value="LMN_ATRN_NET-like_EGF"/>
</dbReference>
<feature type="disulfide bond" evidence="19">
    <location>
        <begin position="78"/>
        <end position="90"/>
    </location>
</feature>
<dbReference type="InterPro" id="IPR050440">
    <property type="entry name" value="Laminin/Netrin_ECM"/>
</dbReference>
<evidence type="ECO:0000256" key="13">
    <source>
        <dbReference type="ARBA" id="ARBA00023292"/>
    </source>
</evidence>
<dbReference type="PANTHER" id="PTHR10574:SF313">
    <property type="entry name" value="LAMININ SUBUNIT GAMMA-2"/>
    <property type="match status" value="1"/>
</dbReference>
<dbReference type="GO" id="GO:0007155">
    <property type="term" value="P:cell adhesion"/>
    <property type="evidence" value="ECO:0007669"/>
    <property type="project" value="UniProtKB-KW"/>
</dbReference>
<dbReference type="PROSITE" id="PS01186">
    <property type="entry name" value="EGF_2"/>
    <property type="match status" value="1"/>
</dbReference>
<dbReference type="PROSITE" id="PS01248">
    <property type="entry name" value="EGF_LAM_1"/>
    <property type="match status" value="2"/>
</dbReference>
<dbReference type="PROSITE" id="PS51115">
    <property type="entry name" value="LAMININ_IVA"/>
    <property type="match status" value="1"/>
</dbReference>
<evidence type="ECO:0000256" key="14">
    <source>
        <dbReference type="ARBA" id="ARBA00073468"/>
    </source>
</evidence>
<dbReference type="SMART" id="SM00180">
    <property type="entry name" value="EGF_Lam"/>
    <property type="match status" value="6"/>
</dbReference>
<dbReference type="SMART" id="SM00181">
    <property type="entry name" value="EGF"/>
    <property type="match status" value="7"/>
</dbReference>
<evidence type="ECO:0000313" key="24">
    <source>
        <dbReference type="Proteomes" id="UP000694391"/>
    </source>
</evidence>
<evidence type="ECO:0000256" key="5">
    <source>
        <dbReference type="ARBA" id="ARBA00022729"/>
    </source>
</evidence>
<name>A0A8C0KSR6_CANLU</name>
<dbReference type="GO" id="GO:0005576">
    <property type="term" value="C:extracellular region"/>
    <property type="evidence" value="ECO:0007669"/>
    <property type="project" value="UniProtKB-ARBA"/>
</dbReference>
<keyword evidence="9" id="KW-0654">Proteoglycan</keyword>
<evidence type="ECO:0000256" key="8">
    <source>
        <dbReference type="ARBA" id="ARBA00022889"/>
    </source>
</evidence>
<keyword evidence="3" id="KW-0272">Extracellular matrix</keyword>
<protein>
    <recommendedName>
        <fullName evidence="14">Laminin subunit gamma-2</fullName>
    </recommendedName>
    <alternativeName>
        <fullName evidence="16">Epiligrin subunit gamma</fullName>
    </alternativeName>
    <alternativeName>
        <fullName evidence="18">Kalinin subunit gamma</fullName>
    </alternativeName>
    <alternativeName>
        <fullName evidence="17">Laminin-5 subunit gamma</fullName>
    </alternativeName>
    <alternativeName>
        <fullName evidence="15">Nicein subunit gamma</fullName>
    </alternativeName>
</protein>
<keyword evidence="7" id="KW-0084">Basement membrane</keyword>
<dbReference type="SUPFAM" id="SSF57997">
    <property type="entry name" value="Tropomyosin"/>
    <property type="match status" value="1"/>
</dbReference>
<evidence type="ECO:0000256" key="16">
    <source>
        <dbReference type="ARBA" id="ARBA00077027"/>
    </source>
</evidence>
<dbReference type="FunFam" id="2.10.25.10:FF:000399">
    <property type="entry name" value="Laminin subunit gamma 2"/>
    <property type="match status" value="1"/>
</dbReference>
<dbReference type="SUPFAM" id="SSF57196">
    <property type="entry name" value="EGF/Laminin"/>
    <property type="match status" value="5"/>
</dbReference>
<evidence type="ECO:0000256" key="15">
    <source>
        <dbReference type="ARBA" id="ARBA00075698"/>
    </source>
</evidence>
<dbReference type="GO" id="GO:0009888">
    <property type="term" value="P:tissue development"/>
    <property type="evidence" value="ECO:0007669"/>
    <property type="project" value="TreeGrafter"/>
</dbReference>
<evidence type="ECO:0000259" key="22">
    <source>
        <dbReference type="PROSITE" id="PS51115"/>
    </source>
</evidence>
<dbReference type="Proteomes" id="UP000694391">
    <property type="component" value="Unplaced"/>
</dbReference>
<dbReference type="SMART" id="SM00281">
    <property type="entry name" value="LamB"/>
    <property type="match status" value="1"/>
</dbReference>
<keyword evidence="24" id="KW-1185">Reference proteome</keyword>
<dbReference type="InterPro" id="IPR000742">
    <property type="entry name" value="EGF"/>
</dbReference>
<keyword evidence="11 19" id="KW-1015">Disulfide bond</keyword>
<evidence type="ECO:0000256" key="12">
    <source>
        <dbReference type="ARBA" id="ARBA00023180"/>
    </source>
</evidence>
<sequence>PFLLFLKHGMCFLPVRRTESMCDCNGKSRQCVFDQELHRQTGNGFRCLNCNDNTDGPRCEHCKDGFYRQRERDRCLPCNCHTKGSLSARCDNSGRCSCKPGVTGDRCDRCLPGFHTLTDAGCTQDQRLLDPKCDCDPAGISGPCDEGRCVCKPAVTGERCDRCRPGYYHLDGGNPEGCTQCFCYGHSANCHSSGDYSVHKITSTFHQDVDGWKAIQRNGSPAKLQWSQRHRDVFSSARRSDPVYFVAPAKFLGNQQVSYGQTLSFDYRVDRGGRHPSAHDVILEGAGLRVTAPLMPRGKTLPCGITKTYTFRPTFRSLNLSTGYLDNVTLISARPVSGAPAPWVEQCVCPVGYKGQFCQDCASGYKRDSAQLGPFGTCIPCNCQGGGACDPDTGDCYSGDENLDIECADCPIGFYNDPHDPRSCKPCPCHNGFSCSVMPETEEVVCNNCPHGVTGARCELCADGYFGDPFGERGPVRPCQPCQCNNNVDPSASGNCDRLTGRCLKCIYNTAGVHCDQCKAGYFGDPLAPNPADKCRACNCNPAGSEPGECRSDGSCVCKPGFGGLNCEHAALTSCPACYNQVKIQMDQFMQQLQSLEALVSRVQGGGGAVPDAELEGRMQQAEQALQELLREAQISEGASKSLSLQLVKARREEESYRNRLDDLKMMVERIRALGSQYQNRVQDTRRLVTQMQLSLEESTASLRNTNIPSSDHYVGPNGFKSLAQEAVRLADSHVASASNMERLVRETEDYSKQALALAHKALREGGGSGGGGGGGSDGSAAQGLMGRLAKARSLAQQLSGEAAQADAEADRSYQRGLRLLDAASQLQQVSGRAFQVEMKRIRQNIDSLSSLVTRRMDEFKHVQSNLGNWEEETQQLLRNGKSGRQKADQLLSRANLAKSRAQEALSMGNATFYEVENILKNLREFDLQVEDRKAEAEEAMKRLPYISQKVADASDKTRQAETALGGAAADAQRAKTAAREALEITDKIEQEIGSLNLEANVTADGALAMEKGLATLKSDMREVEGELARKEQEFDLDMDAVQMVITEAQRVDNRAKNAGATIQDTLNTLDSILHLINQPGSVDEEKLILLEQNLFRAKTQINSQLRPLMSELEERARRQQGHLHLLETSIDGVLADVKNLENIRDNLPPGCYNTQALEQQ</sequence>
<dbReference type="PROSITE" id="PS50027">
    <property type="entry name" value="EGF_LAM_2"/>
    <property type="match status" value="3"/>
</dbReference>
<feature type="disulfide bond" evidence="19">
    <location>
        <begin position="98"/>
        <end position="107"/>
    </location>
</feature>
<evidence type="ECO:0000256" key="11">
    <source>
        <dbReference type="ARBA" id="ARBA00023157"/>
    </source>
</evidence>
<keyword evidence="8" id="KW-0130">Cell adhesion</keyword>
<feature type="disulfide bond" evidence="19">
    <location>
        <begin position="151"/>
        <end position="160"/>
    </location>
</feature>
<accession>A0A8C0KSR6</accession>
<dbReference type="FunFam" id="2.10.25.10:FF:000533">
    <property type="entry name" value="Laminin subunit gamma 2"/>
    <property type="match status" value="1"/>
</dbReference>
<evidence type="ECO:0000256" key="9">
    <source>
        <dbReference type="ARBA" id="ARBA00022974"/>
    </source>
</evidence>
<feature type="domain" description="Laminin EGF-like" evidence="21">
    <location>
        <begin position="78"/>
        <end position="124"/>
    </location>
</feature>
<dbReference type="GeneTree" id="ENSGT00940000160470"/>
<dbReference type="GO" id="GO:0008201">
    <property type="term" value="F:heparin binding"/>
    <property type="evidence" value="ECO:0007669"/>
    <property type="project" value="UniProtKB-KW"/>
</dbReference>
<evidence type="ECO:0000256" key="4">
    <source>
        <dbReference type="ARBA" id="ARBA00022674"/>
    </source>
</evidence>
<evidence type="ECO:0000259" key="21">
    <source>
        <dbReference type="PROSITE" id="PS50027"/>
    </source>
</evidence>
<dbReference type="Pfam" id="PF00053">
    <property type="entry name" value="EGF_laminin"/>
    <property type="match status" value="6"/>
</dbReference>
<keyword evidence="12" id="KW-0325">Glycoprotein</keyword>
<comment type="caution">
    <text evidence="19">Lacks conserved residue(s) required for the propagation of feature annotation.</text>
</comment>